<dbReference type="Gene3D" id="3.40.50.1000">
    <property type="entry name" value="HAD superfamily/HAD-like"/>
    <property type="match status" value="1"/>
</dbReference>
<evidence type="ECO:0000313" key="2">
    <source>
        <dbReference type="Proteomes" id="UP000092544"/>
    </source>
</evidence>
<dbReference type="InterPro" id="IPR050155">
    <property type="entry name" value="HAD-like_hydrolase_sf"/>
</dbReference>
<dbReference type="InterPro" id="IPR023198">
    <property type="entry name" value="PGP-like_dom2"/>
</dbReference>
<dbReference type="SUPFAM" id="SSF56784">
    <property type="entry name" value="HAD-like"/>
    <property type="match status" value="1"/>
</dbReference>
<organism evidence="1 2">
    <name type="scientific">Marinomonas spartinae</name>
    <dbReference type="NCBI Taxonomy" id="1792290"/>
    <lineage>
        <taxon>Bacteria</taxon>
        <taxon>Pseudomonadati</taxon>
        <taxon>Pseudomonadota</taxon>
        <taxon>Gammaproteobacteria</taxon>
        <taxon>Oceanospirillales</taxon>
        <taxon>Oceanospirillaceae</taxon>
        <taxon>Marinomonas</taxon>
    </lineage>
</organism>
<accession>A0A1A8SZX4</accession>
<evidence type="ECO:0000313" key="1">
    <source>
        <dbReference type="EMBL" id="SBS24784.1"/>
    </source>
</evidence>
<dbReference type="GO" id="GO:0006281">
    <property type="term" value="P:DNA repair"/>
    <property type="evidence" value="ECO:0007669"/>
    <property type="project" value="TreeGrafter"/>
</dbReference>
<dbReference type="PRINTS" id="PR00413">
    <property type="entry name" value="HADHALOGNASE"/>
</dbReference>
<dbReference type="SFLD" id="SFLDG01135">
    <property type="entry name" value="C1.5.6:_HAD__Beta-PGM__Phospha"/>
    <property type="match status" value="1"/>
</dbReference>
<dbReference type="STRING" id="1792290.MSP8886_00081"/>
<keyword evidence="2" id="KW-1185">Reference proteome</keyword>
<dbReference type="InterPro" id="IPR041492">
    <property type="entry name" value="HAD_2"/>
</dbReference>
<reference evidence="1 2" key="1">
    <citation type="submission" date="2016-06" db="EMBL/GenBank/DDBJ databases">
        <authorList>
            <person name="Kjaerup R.B."/>
            <person name="Dalgaard T.S."/>
            <person name="Juul-Madsen H.R."/>
        </authorList>
    </citation>
    <scope>NUCLEOTIDE SEQUENCE [LARGE SCALE GENOMIC DNA]</scope>
    <source>
        <strain evidence="1 2">CECT 8886</strain>
    </source>
</reference>
<dbReference type="Pfam" id="PF13419">
    <property type="entry name" value="HAD_2"/>
    <property type="match status" value="1"/>
</dbReference>
<dbReference type="GO" id="GO:0008967">
    <property type="term" value="F:phosphoglycolate phosphatase activity"/>
    <property type="evidence" value="ECO:0007669"/>
    <property type="project" value="UniProtKB-EC"/>
</dbReference>
<dbReference type="FunFam" id="3.40.50.1000:FF:000022">
    <property type="entry name" value="Phosphoglycolate phosphatase"/>
    <property type="match status" value="1"/>
</dbReference>
<dbReference type="Proteomes" id="UP000092544">
    <property type="component" value="Unassembled WGS sequence"/>
</dbReference>
<dbReference type="AlphaFoldDB" id="A0A1A8SZX4"/>
<dbReference type="PANTHER" id="PTHR43434:SF24">
    <property type="entry name" value="HYDROLASE-RELATED"/>
    <property type="match status" value="1"/>
</dbReference>
<dbReference type="GO" id="GO:0005829">
    <property type="term" value="C:cytosol"/>
    <property type="evidence" value="ECO:0007669"/>
    <property type="project" value="TreeGrafter"/>
</dbReference>
<keyword evidence="1" id="KW-0378">Hydrolase</keyword>
<dbReference type="Gene3D" id="1.10.150.240">
    <property type="entry name" value="Putative phosphatase, domain 2"/>
    <property type="match status" value="1"/>
</dbReference>
<dbReference type="EMBL" id="FLOB01000001">
    <property type="protein sequence ID" value="SBS24784.1"/>
    <property type="molecule type" value="Genomic_DNA"/>
</dbReference>
<dbReference type="OrthoDB" id="9776368at2"/>
<dbReference type="InterPro" id="IPR036412">
    <property type="entry name" value="HAD-like_sf"/>
</dbReference>
<dbReference type="SFLD" id="SFLDG01129">
    <property type="entry name" value="C1.5:_HAD__Beta-PGM__Phosphata"/>
    <property type="match status" value="1"/>
</dbReference>
<dbReference type="SFLD" id="SFLDS00003">
    <property type="entry name" value="Haloacid_Dehalogenase"/>
    <property type="match status" value="1"/>
</dbReference>
<protein>
    <submittedName>
        <fullName evidence="1">Phosphoglycolate phosphatase</fullName>
        <ecNumber evidence="1">3.1.3.18</ecNumber>
    </submittedName>
</protein>
<dbReference type="RefSeq" id="WP_067011596.1">
    <property type="nucleotide sequence ID" value="NZ_FLOB01000001.1"/>
</dbReference>
<dbReference type="InterPro" id="IPR023214">
    <property type="entry name" value="HAD_sf"/>
</dbReference>
<sequence>MKHSSPVIMFDLDGTLFDTAQAIATAFNATFASKQLPAKESKDICDTIGLPLEKAFSHLLNQPEHTPIVEECVTEYQRQFREVILPIAKQLLFPGVLDGLSHLKNHQFKLAVTTNKFSRSANALLAAAGIAGFFDVVVCADEVEEKKPAPESGQKILDHFQASKEQALMVGDTTHDIFMANNLGCKAIAVNYGIHSETELNKAGPTWMAADFRSVVDICDRHFS</sequence>
<dbReference type="InterPro" id="IPR006439">
    <property type="entry name" value="HAD-SF_hydro_IA"/>
</dbReference>
<gene>
    <name evidence="1" type="primary">gph_1</name>
    <name evidence="1" type="ORF">MSP8886_00081</name>
</gene>
<dbReference type="PANTHER" id="PTHR43434">
    <property type="entry name" value="PHOSPHOGLYCOLATE PHOSPHATASE"/>
    <property type="match status" value="1"/>
</dbReference>
<proteinExistence type="predicted"/>
<dbReference type="NCBIfam" id="TIGR01549">
    <property type="entry name" value="HAD-SF-IA-v1"/>
    <property type="match status" value="1"/>
</dbReference>
<name>A0A1A8SZX4_9GAMM</name>
<dbReference type="EC" id="3.1.3.18" evidence="1"/>